<evidence type="ECO:0000259" key="3">
    <source>
        <dbReference type="Pfam" id="PF25161"/>
    </source>
</evidence>
<proteinExistence type="inferred from homology"/>
<sequence>MSHGGNESEFAKTNDAIISGYASFSSPSFYSIQPISRASQNCLRITIDHSGYSQFCRFPFPLRSQSTFGTHGHNGYQTRLDCDVFFLPNDRSQLMSREKNHPNKVVPLKLWLKWAADTGRSVRINLYNSNVVIPALHYLESRRKHLSQITVHADVFRDQYGEDTSMEAETFVRSTSELLPSAIISVGWTWPAKIEPDNRHYCPDKYTWRKVLDMLRVVYDAPQTVIFSFYLPCAFVSLEEINWLLLARPNSYVTFADEFRERLFSREDLEAIIQIRRFGFHYNASRPARQSKMLRSGPLFNYAIQEPLRQRCGSFLEEWQLVNFMHPKRDFSRIIHAGDDVAMLGWSSGYVRHVAPKSDIGMEWQSLTGRLVFVTDGRKRTRNSKKETGLVIRITNASYFPSSPVVRGDVTAYIGGSGYVYIENEPVFGQKRVSDEQAVVMTTATLPMADCYDFEMTDREASVEMVIYQMDCNESPPSRWSMWWPWIRSNYVKLTLPKFSASRRPRSLYIQKQGDSSVDLLVRHLHYSSEAYLVTSSRFVTLSALVIVCTVAVYPLV</sequence>
<keyword evidence="5" id="KW-1185">Reference proteome</keyword>
<dbReference type="Pfam" id="PF25161">
    <property type="entry name" value="Menorin_C"/>
    <property type="match status" value="1"/>
</dbReference>
<evidence type="ECO:0000313" key="4">
    <source>
        <dbReference type="EMBL" id="CDW52100.1"/>
    </source>
</evidence>
<comment type="similarity">
    <text evidence="1">Belongs to the menorin family.</text>
</comment>
<accession>A0A077Z0G6</accession>
<dbReference type="Proteomes" id="UP000030665">
    <property type="component" value="Unassembled WGS sequence"/>
</dbReference>
<feature type="domain" description="Menorin C-terminal" evidence="3">
    <location>
        <begin position="319"/>
        <end position="526"/>
    </location>
</feature>
<dbReference type="Pfam" id="PF10223">
    <property type="entry name" value="Menorin_N"/>
    <property type="match status" value="1"/>
</dbReference>
<dbReference type="PANTHER" id="PTHR21184:SF6">
    <property type="entry name" value="CONSERVED PLASMA MEMBRANE PROTEIN"/>
    <property type="match status" value="1"/>
</dbReference>
<dbReference type="AlphaFoldDB" id="A0A077Z0G6"/>
<evidence type="ECO:0000313" key="5">
    <source>
        <dbReference type="Proteomes" id="UP000030665"/>
    </source>
</evidence>
<dbReference type="OrthoDB" id="413402at2759"/>
<reference evidence="4" key="2">
    <citation type="submission" date="2014-03" db="EMBL/GenBank/DDBJ databases">
        <title>The whipworm genome and dual-species transcriptomics of an intimate host-pathogen interaction.</title>
        <authorList>
            <person name="Foth B.J."/>
            <person name="Tsai I.J."/>
            <person name="Reid A.J."/>
            <person name="Bancroft A.J."/>
            <person name="Nichol S."/>
            <person name="Tracey A."/>
            <person name="Holroyd N."/>
            <person name="Cotton J.A."/>
            <person name="Stanley E.J."/>
            <person name="Zarowiecki M."/>
            <person name="Liu J.Z."/>
            <person name="Huckvale T."/>
            <person name="Cooper P.J."/>
            <person name="Grencis R.K."/>
            <person name="Berriman M."/>
        </authorList>
    </citation>
    <scope>NUCLEOTIDE SEQUENCE [LARGE SCALE GENOMIC DNA]</scope>
</reference>
<evidence type="ECO:0000256" key="1">
    <source>
        <dbReference type="ARBA" id="ARBA00044953"/>
    </source>
</evidence>
<name>A0A077Z0G6_TRITR</name>
<evidence type="ECO:0000259" key="2">
    <source>
        <dbReference type="Pfam" id="PF10223"/>
    </source>
</evidence>
<reference evidence="4" key="1">
    <citation type="submission" date="2014-01" db="EMBL/GenBank/DDBJ databases">
        <authorList>
            <person name="Aslett M."/>
        </authorList>
    </citation>
    <scope>NUCLEOTIDE SEQUENCE</scope>
</reference>
<dbReference type="STRING" id="36087.A0A077Z0G6"/>
<gene>
    <name evidence="4" type="ORF">TTRE_0000035901</name>
</gene>
<dbReference type="PANTHER" id="PTHR21184">
    <property type="entry name" value="MENORIN (DENDRITIC BRANCHING PROTEIN)"/>
    <property type="match status" value="1"/>
</dbReference>
<organism evidence="4 5">
    <name type="scientific">Trichuris trichiura</name>
    <name type="common">Whipworm</name>
    <name type="synonym">Trichocephalus trichiurus</name>
    <dbReference type="NCBI Taxonomy" id="36087"/>
    <lineage>
        <taxon>Eukaryota</taxon>
        <taxon>Metazoa</taxon>
        <taxon>Ecdysozoa</taxon>
        <taxon>Nematoda</taxon>
        <taxon>Enoplea</taxon>
        <taxon>Dorylaimia</taxon>
        <taxon>Trichinellida</taxon>
        <taxon>Trichuridae</taxon>
        <taxon>Trichuris</taxon>
    </lineage>
</organism>
<feature type="domain" description="Menorin-like" evidence="2">
    <location>
        <begin position="105"/>
        <end position="272"/>
    </location>
</feature>
<dbReference type="InterPro" id="IPR057489">
    <property type="entry name" value="Menorin_C"/>
</dbReference>
<dbReference type="EMBL" id="HG805815">
    <property type="protein sequence ID" value="CDW52100.1"/>
    <property type="molecule type" value="Genomic_DNA"/>
</dbReference>
<dbReference type="GO" id="GO:0005615">
    <property type="term" value="C:extracellular space"/>
    <property type="evidence" value="ECO:0007669"/>
    <property type="project" value="TreeGrafter"/>
</dbReference>
<dbReference type="InterPro" id="IPR019356">
    <property type="entry name" value="Menorin_dom"/>
</dbReference>
<protein>
    <submittedName>
        <fullName evidence="4">DUF2181 domain containing protein</fullName>
    </submittedName>
</protein>